<evidence type="ECO:0000313" key="2">
    <source>
        <dbReference type="EMBL" id="MDN3690122.1"/>
    </source>
</evidence>
<keyword evidence="1" id="KW-0472">Membrane</keyword>
<comment type="caution">
    <text evidence="2">The sequence shown here is derived from an EMBL/GenBank/DDBJ whole genome shotgun (WGS) entry which is preliminary data.</text>
</comment>
<sequence>MADLEVAFNFFEQYLGQGQWWKIPLAVILAVLRFLLSFPALFLTLSLPPYKKLSKEVHYE</sequence>
<name>A0ABT8CCK2_9BACT</name>
<keyword evidence="1" id="KW-0812">Transmembrane</keyword>
<proteinExistence type="predicted"/>
<evidence type="ECO:0000256" key="1">
    <source>
        <dbReference type="SAM" id="Phobius"/>
    </source>
</evidence>
<protein>
    <submittedName>
        <fullName evidence="2">Uncharacterized protein</fullName>
    </submittedName>
</protein>
<dbReference type="RefSeq" id="WP_163383368.1">
    <property type="nucleotide sequence ID" value="NZ_JAUFQS010000047.1"/>
</dbReference>
<evidence type="ECO:0000313" key="3">
    <source>
        <dbReference type="Proteomes" id="UP001236663"/>
    </source>
</evidence>
<accession>A0ABT8CCK2</accession>
<reference evidence="3" key="1">
    <citation type="journal article" date="2019" name="Int. J. Syst. Evol. Microbiol.">
        <title>The Global Catalogue of Microorganisms (GCM) 10K type strain sequencing project: providing services to taxonomists for standard genome sequencing and annotation.</title>
        <authorList>
            <consortium name="The Broad Institute Genomics Platform"/>
            <consortium name="The Broad Institute Genome Sequencing Center for Infectious Disease"/>
            <person name="Wu L."/>
            <person name="Ma J."/>
        </authorList>
    </citation>
    <scope>NUCLEOTIDE SEQUENCE [LARGE SCALE GENOMIC DNA]</scope>
    <source>
        <strain evidence="3">CECT 7706</strain>
    </source>
</reference>
<feature type="transmembrane region" description="Helical" evidence="1">
    <location>
        <begin position="20"/>
        <end position="45"/>
    </location>
</feature>
<gene>
    <name evidence="2" type="ORF">QWZ15_20040</name>
</gene>
<dbReference type="EMBL" id="JAUFQS010000047">
    <property type="protein sequence ID" value="MDN3690122.1"/>
    <property type="molecule type" value="Genomic_DNA"/>
</dbReference>
<keyword evidence="3" id="KW-1185">Reference proteome</keyword>
<keyword evidence="1" id="KW-1133">Transmembrane helix</keyword>
<organism evidence="2 3">
    <name type="scientific">Cyclobacterium jeungdonense</name>
    <dbReference type="NCBI Taxonomy" id="708087"/>
    <lineage>
        <taxon>Bacteria</taxon>
        <taxon>Pseudomonadati</taxon>
        <taxon>Bacteroidota</taxon>
        <taxon>Cytophagia</taxon>
        <taxon>Cytophagales</taxon>
        <taxon>Cyclobacteriaceae</taxon>
        <taxon>Cyclobacterium</taxon>
    </lineage>
</organism>
<dbReference type="Proteomes" id="UP001236663">
    <property type="component" value="Unassembled WGS sequence"/>
</dbReference>